<dbReference type="PANTHER" id="PTHR43370">
    <property type="entry name" value="SUGAR ABC TRANSPORTER INTEGRAL MEMBRANE PROTEIN-RELATED"/>
    <property type="match status" value="1"/>
</dbReference>
<dbReference type="PANTHER" id="PTHR43370:SF1">
    <property type="entry name" value="GUANOSINE ABC TRANSPORTER PERMEASE PROTEIN NUPQ"/>
    <property type="match status" value="1"/>
</dbReference>
<feature type="transmembrane region" description="Helical" evidence="6">
    <location>
        <begin position="47"/>
        <end position="73"/>
    </location>
</feature>
<feature type="transmembrane region" description="Helical" evidence="6">
    <location>
        <begin position="222"/>
        <end position="239"/>
    </location>
</feature>
<dbReference type="CDD" id="cd06580">
    <property type="entry name" value="TM_PBP1_transp_TpRbsC_like"/>
    <property type="match status" value="1"/>
</dbReference>
<dbReference type="InterPro" id="IPR001851">
    <property type="entry name" value="ABC_transp_permease"/>
</dbReference>
<feature type="transmembrane region" description="Helical" evidence="6">
    <location>
        <begin position="127"/>
        <end position="148"/>
    </location>
</feature>
<keyword evidence="3 6" id="KW-0812">Transmembrane</keyword>
<feature type="transmembrane region" description="Helical" evidence="6">
    <location>
        <begin position="85"/>
        <end position="107"/>
    </location>
</feature>
<proteinExistence type="predicted"/>
<dbReference type="GO" id="GO:0005886">
    <property type="term" value="C:plasma membrane"/>
    <property type="evidence" value="ECO:0007669"/>
    <property type="project" value="UniProtKB-SubCell"/>
</dbReference>
<keyword evidence="8" id="KW-1185">Reference proteome</keyword>
<dbReference type="Pfam" id="PF02653">
    <property type="entry name" value="BPD_transp_2"/>
    <property type="match status" value="1"/>
</dbReference>
<keyword evidence="4 6" id="KW-1133">Transmembrane helix</keyword>
<evidence type="ECO:0000256" key="1">
    <source>
        <dbReference type="ARBA" id="ARBA00004651"/>
    </source>
</evidence>
<dbReference type="Proteomes" id="UP000595224">
    <property type="component" value="Chromosome"/>
</dbReference>
<evidence type="ECO:0000256" key="3">
    <source>
        <dbReference type="ARBA" id="ARBA00022692"/>
    </source>
</evidence>
<feature type="transmembrane region" description="Helical" evidence="6">
    <location>
        <begin position="251"/>
        <end position="271"/>
    </location>
</feature>
<comment type="subcellular location">
    <subcellularLocation>
        <location evidence="1">Cell membrane</location>
        <topology evidence="1">Multi-pass membrane protein</topology>
    </subcellularLocation>
</comment>
<name>A0A7T3V4D2_9SPIR</name>
<evidence type="ECO:0000256" key="4">
    <source>
        <dbReference type="ARBA" id="ARBA00022989"/>
    </source>
</evidence>
<dbReference type="EMBL" id="CP064936">
    <property type="protein sequence ID" value="QQA00343.1"/>
    <property type="molecule type" value="Genomic_DNA"/>
</dbReference>
<accession>A0A7T3V4D2</accession>
<keyword evidence="5 6" id="KW-0472">Membrane</keyword>
<dbReference type="KEGG" id="tper:IWA51_08665"/>
<reference evidence="7 8" key="1">
    <citation type="submission" date="2020-11" db="EMBL/GenBank/DDBJ databases">
        <title>Treponema Peruensis nv. sp., first commensal Treponema isolated from human feces.</title>
        <authorList>
            <person name="Belkhou C."/>
            <person name="Raes J."/>
        </authorList>
    </citation>
    <scope>NUCLEOTIDE SEQUENCE [LARGE SCALE GENOMIC DNA]</scope>
    <source>
        <strain evidence="7 8">RCC2812</strain>
    </source>
</reference>
<gene>
    <name evidence="7" type="ORF">IWA51_08665</name>
</gene>
<evidence type="ECO:0000256" key="2">
    <source>
        <dbReference type="ARBA" id="ARBA00022475"/>
    </source>
</evidence>
<evidence type="ECO:0000256" key="6">
    <source>
        <dbReference type="SAM" id="Phobius"/>
    </source>
</evidence>
<evidence type="ECO:0000256" key="5">
    <source>
        <dbReference type="ARBA" id="ARBA00023136"/>
    </source>
</evidence>
<dbReference type="GO" id="GO:0022857">
    <property type="term" value="F:transmembrane transporter activity"/>
    <property type="evidence" value="ECO:0007669"/>
    <property type="project" value="InterPro"/>
</dbReference>
<evidence type="ECO:0000313" key="7">
    <source>
        <dbReference type="EMBL" id="QQA00343.1"/>
    </source>
</evidence>
<keyword evidence="2" id="KW-1003">Cell membrane</keyword>
<dbReference type="RefSeq" id="WP_198442127.1">
    <property type="nucleotide sequence ID" value="NZ_CBCSHE010000001.1"/>
</dbReference>
<sequence length="278" mass="29130">MNAFLSILNIAAPLLPMTIGGLASEYAGRMALFLDGAANLGAFLCYTFTVFTGSPVTGTLLSVLGVAALVFILERLATRLKANMFLAALAMNILFSSLMTLLSSIIFGTRGVLFSEAFGFNPAAARGITSAVCLCVSAAIVFFLAFTIPGLELRISGSEAGVLEARGISADKYRCASWVLAGVCASLCGSCLAIRIDSYVPGISSGRGWTALAAVFLGRKNAVFAALCVLLFAFAEYLSANIQNIPAFAQFPSSILLALPYILAVILILVIPGKKDRQ</sequence>
<organism evidence="7 8">
    <name type="scientific">Treponema peruense</name>
    <dbReference type="NCBI Taxonomy" id="2787628"/>
    <lineage>
        <taxon>Bacteria</taxon>
        <taxon>Pseudomonadati</taxon>
        <taxon>Spirochaetota</taxon>
        <taxon>Spirochaetia</taxon>
        <taxon>Spirochaetales</taxon>
        <taxon>Treponemataceae</taxon>
        <taxon>Treponema</taxon>
    </lineage>
</organism>
<protein>
    <submittedName>
        <fullName evidence="7">ABC transporter permease</fullName>
    </submittedName>
</protein>
<evidence type="ECO:0000313" key="8">
    <source>
        <dbReference type="Proteomes" id="UP000595224"/>
    </source>
</evidence>
<dbReference type="AlphaFoldDB" id="A0A7T3V4D2"/>